<evidence type="ECO:0008006" key="4">
    <source>
        <dbReference type="Google" id="ProtNLM"/>
    </source>
</evidence>
<proteinExistence type="predicted"/>
<reference evidence="2" key="1">
    <citation type="submission" date="2020-07" db="EMBL/GenBank/DDBJ databases">
        <title>Clinical and genomic characterization of carbapenemase-producing Enterobacterales causing secondary infections during the COVID-19 crisis at a New York City hospital.</title>
        <authorList>
            <person name="Gomez-Simmonds A."/>
            <person name="Annavajhala M.K."/>
            <person name="Uhlemann A.-C."/>
        </authorList>
    </citation>
    <scope>NUCLEOTIDE SEQUENCE</scope>
    <source>
        <strain evidence="2">KP1828</strain>
    </source>
</reference>
<protein>
    <recommendedName>
        <fullName evidence="4">Cellulose synthase operon protein C</fullName>
    </recommendedName>
</protein>
<feature type="region of interest" description="Disordered" evidence="1">
    <location>
        <begin position="82"/>
        <end position="109"/>
    </location>
</feature>
<evidence type="ECO:0000313" key="3">
    <source>
        <dbReference type="Proteomes" id="UP000623974"/>
    </source>
</evidence>
<evidence type="ECO:0000313" key="2">
    <source>
        <dbReference type="EMBL" id="MBD3744328.1"/>
    </source>
</evidence>
<name>A0A927E7R5_KLEPN</name>
<dbReference type="Proteomes" id="UP000623974">
    <property type="component" value="Unassembled WGS sequence"/>
</dbReference>
<sequence length="109" mass="12457">MLGLGMSRRRAKRRRRSAITSRRCASDRGNNWRCAAPANLYRAESPEKASAWIAGLPPAQRRSIDDIERSLTNDRLEKQAQALESQGNWAQAAEVQRRRPRRWIRTASG</sequence>
<evidence type="ECO:0000256" key="1">
    <source>
        <dbReference type="SAM" id="MobiDB-lite"/>
    </source>
</evidence>
<feature type="compositionally biased region" description="Basic residues" evidence="1">
    <location>
        <begin position="98"/>
        <end position="109"/>
    </location>
</feature>
<feature type="compositionally biased region" description="Basic residues" evidence="1">
    <location>
        <begin position="7"/>
        <end position="17"/>
    </location>
</feature>
<dbReference type="EMBL" id="JACXSX010000001">
    <property type="protein sequence ID" value="MBD3744328.1"/>
    <property type="molecule type" value="Genomic_DNA"/>
</dbReference>
<gene>
    <name evidence="2" type="ORF">IE980_25990</name>
</gene>
<organism evidence="2 3">
    <name type="scientific">Klebsiella pneumoniae</name>
    <dbReference type="NCBI Taxonomy" id="573"/>
    <lineage>
        <taxon>Bacteria</taxon>
        <taxon>Pseudomonadati</taxon>
        <taxon>Pseudomonadota</taxon>
        <taxon>Gammaproteobacteria</taxon>
        <taxon>Enterobacterales</taxon>
        <taxon>Enterobacteriaceae</taxon>
        <taxon>Klebsiella/Raoultella group</taxon>
        <taxon>Klebsiella</taxon>
        <taxon>Klebsiella pneumoniae complex</taxon>
    </lineage>
</organism>
<accession>A0A927E7R5</accession>
<comment type="caution">
    <text evidence="2">The sequence shown here is derived from an EMBL/GenBank/DDBJ whole genome shotgun (WGS) entry which is preliminary data.</text>
</comment>
<feature type="region of interest" description="Disordered" evidence="1">
    <location>
        <begin position="1"/>
        <end position="28"/>
    </location>
</feature>
<dbReference type="AlphaFoldDB" id="A0A927E7R5"/>